<dbReference type="SUPFAM" id="SSF57889">
    <property type="entry name" value="Cysteine-rich domain"/>
    <property type="match status" value="2"/>
</dbReference>
<evidence type="ECO:0000259" key="18">
    <source>
        <dbReference type="PROSITE" id="PS50105"/>
    </source>
</evidence>
<name>A0A9P0HAW2_NEZVI</name>
<dbReference type="InterPro" id="IPR016064">
    <property type="entry name" value="NAD/diacylglycerol_kinase_sf"/>
</dbReference>
<keyword evidence="6" id="KW-0597">Phosphoprotein</keyword>
<evidence type="ECO:0000313" key="20">
    <source>
        <dbReference type="EMBL" id="CAH1398893.1"/>
    </source>
</evidence>
<comment type="catalytic activity">
    <reaction evidence="1 15">
        <text>a 1,2-diacyl-sn-glycerol + ATP = a 1,2-diacyl-sn-glycero-3-phosphate + ADP + H(+)</text>
        <dbReference type="Rhea" id="RHEA:10272"/>
        <dbReference type="ChEBI" id="CHEBI:15378"/>
        <dbReference type="ChEBI" id="CHEBI:17815"/>
        <dbReference type="ChEBI" id="CHEBI:30616"/>
        <dbReference type="ChEBI" id="CHEBI:58608"/>
        <dbReference type="ChEBI" id="CHEBI:456216"/>
        <dbReference type="EC" id="2.7.1.107"/>
    </reaction>
</comment>
<dbReference type="InterPro" id="IPR054474">
    <property type="entry name" value="DGKD_4H"/>
</dbReference>
<dbReference type="FunFam" id="3.30.60.20:FF:000002">
    <property type="entry name" value="Diacylglycerol kinase"/>
    <property type="match status" value="1"/>
</dbReference>
<dbReference type="FunFam" id="2.60.200.40:FF:000001">
    <property type="entry name" value="Diacylglycerol kinase"/>
    <property type="match status" value="1"/>
</dbReference>
<feature type="compositionally biased region" description="Polar residues" evidence="16">
    <location>
        <begin position="563"/>
        <end position="574"/>
    </location>
</feature>
<accession>A0A9P0HAW2</accession>
<dbReference type="SUPFAM" id="SSF111331">
    <property type="entry name" value="NAD kinase/diacylglycerol kinase-like"/>
    <property type="match status" value="1"/>
</dbReference>
<evidence type="ECO:0000256" key="10">
    <source>
        <dbReference type="ARBA" id="ARBA00022741"/>
    </source>
</evidence>
<dbReference type="GO" id="GO:0007200">
    <property type="term" value="P:phospholipase C-activating G protein-coupled receptor signaling pathway"/>
    <property type="evidence" value="ECO:0007669"/>
    <property type="project" value="InterPro"/>
</dbReference>
<dbReference type="PANTHER" id="PTHR11255">
    <property type="entry name" value="DIACYLGLYCEROL KINASE"/>
    <property type="match status" value="1"/>
</dbReference>
<dbReference type="PANTHER" id="PTHR11255:SF109">
    <property type="entry name" value="DIACYLGLYCEROL KINASE ETA"/>
    <property type="match status" value="1"/>
</dbReference>
<evidence type="ECO:0000256" key="8">
    <source>
        <dbReference type="ARBA" id="ARBA00022723"/>
    </source>
</evidence>
<evidence type="ECO:0000256" key="13">
    <source>
        <dbReference type="ARBA" id="ARBA00022833"/>
    </source>
</evidence>
<keyword evidence="11" id="KW-0863">Zinc-finger</keyword>
<dbReference type="InterPro" id="IPR037607">
    <property type="entry name" value="DGK"/>
</dbReference>
<dbReference type="InterPro" id="IPR001206">
    <property type="entry name" value="Diacylglycerol_kinase_cat_dom"/>
</dbReference>
<dbReference type="AlphaFoldDB" id="A0A9P0HAW2"/>
<keyword evidence="12 15" id="KW-0418">Kinase</keyword>
<dbReference type="Pfam" id="PF22944">
    <property type="entry name" value="DGKD_4H"/>
    <property type="match status" value="1"/>
</dbReference>
<dbReference type="PROSITE" id="PS50105">
    <property type="entry name" value="SAM_DOMAIN"/>
    <property type="match status" value="1"/>
</dbReference>
<dbReference type="GO" id="GO:0046486">
    <property type="term" value="P:glycerolipid metabolic process"/>
    <property type="evidence" value="ECO:0007669"/>
    <property type="project" value="UniProtKB-ARBA"/>
</dbReference>
<dbReference type="PROSITE" id="PS50081">
    <property type="entry name" value="ZF_DAG_PE_2"/>
    <property type="match status" value="2"/>
</dbReference>
<dbReference type="InterPro" id="IPR017438">
    <property type="entry name" value="ATP-NAD_kinase_N"/>
</dbReference>
<dbReference type="SMART" id="SM00109">
    <property type="entry name" value="C1"/>
    <property type="match status" value="2"/>
</dbReference>
<feature type="domain" description="DAGKc" evidence="19">
    <location>
        <begin position="189"/>
        <end position="326"/>
    </location>
</feature>
<dbReference type="SUPFAM" id="SSF47769">
    <property type="entry name" value="SAM/Pointed domain"/>
    <property type="match status" value="1"/>
</dbReference>
<organism evidence="20 21">
    <name type="scientific">Nezara viridula</name>
    <name type="common">Southern green stink bug</name>
    <name type="synonym">Cimex viridulus</name>
    <dbReference type="NCBI Taxonomy" id="85310"/>
    <lineage>
        <taxon>Eukaryota</taxon>
        <taxon>Metazoa</taxon>
        <taxon>Ecdysozoa</taxon>
        <taxon>Arthropoda</taxon>
        <taxon>Hexapoda</taxon>
        <taxon>Insecta</taxon>
        <taxon>Pterygota</taxon>
        <taxon>Neoptera</taxon>
        <taxon>Paraneoptera</taxon>
        <taxon>Hemiptera</taxon>
        <taxon>Heteroptera</taxon>
        <taxon>Panheteroptera</taxon>
        <taxon>Pentatomomorpha</taxon>
        <taxon>Pentatomoidea</taxon>
        <taxon>Pentatomidae</taxon>
        <taxon>Pentatominae</taxon>
        <taxon>Nezara</taxon>
    </lineage>
</organism>
<dbReference type="SMART" id="SM00454">
    <property type="entry name" value="SAM"/>
    <property type="match status" value="1"/>
</dbReference>
<dbReference type="CDD" id="cd20800">
    <property type="entry name" value="C1_DGK_typeII_rpt1"/>
    <property type="match status" value="1"/>
</dbReference>
<dbReference type="CDD" id="cd20852">
    <property type="entry name" value="C1_DGK_typeII_rpt2"/>
    <property type="match status" value="1"/>
</dbReference>
<gene>
    <name evidence="20" type="ORF">NEZAVI_LOCUS8459</name>
</gene>
<evidence type="ECO:0000256" key="12">
    <source>
        <dbReference type="ARBA" id="ARBA00022777"/>
    </source>
</evidence>
<dbReference type="OrthoDB" id="196165at2759"/>
<dbReference type="EMBL" id="OV725080">
    <property type="protein sequence ID" value="CAH1398893.1"/>
    <property type="molecule type" value="Genomic_DNA"/>
</dbReference>
<dbReference type="InterPro" id="IPR000756">
    <property type="entry name" value="Diacylglycerol_kin_accessory"/>
</dbReference>
<dbReference type="Gene3D" id="1.10.150.50">
    <property type="entry name" value="Transcription Factor, Ets-1"/>
    <property type="match status" value="1"/>
</dbReference>
<dbReference type="FunFam" id="3.40.50.10330:FF:000001">
    <property type="entry name" value="Diacylglycerol kinase"/>
    <property type="match status" value="1"/>
</dbReference>
<feature type="region of interest" description="Disordered" evidence="16">
    <location>
        <begin position="546"/>
        <end position="591"/>
    </location>
</feature>
<evidence type="ECO:0000259" key="17">
    <source>
        <dbReference type="PROSITE" id="PS50081"/>
    </source>
</evidence>
<evidence type="ECO:0000256" key="14">
    <source>
        <dbReference type="ARBA" id="ARBA00022840"/>
    </source>
</evidence>
<feature type="domain" description="Phorbol-ester/DAG-type" evidence="17">
    <location>
        <begin position="33"/>
        <end position="83"/>
    </location>
</feature>
<dbReference type="PROSITE" id="PS50146">
    <property type="entry name" value="DAGK"/>
    <property type="match status" value="1"/>
</dbReference>
<keyword evidence="13" id="KW-0862">Zinc</keyword>
<evidence type="ECO:0000256" key="1">
    <source>
        <dbReference type="ARBA" id="ARBA00001383"/>
    </source>
</evidence>
<evidence type="ECO:0000259" key="19">
    <source>
        <dbReference type="PROSITE" id="PS50146"/>
    </source>
</evidence>
<dbReference type="GO" id="GO:0004143">
    <property type="term" value="F:ATP-dependent diacylglycerol kinase activity"/>
    <property type="evidence" value="ECO:0007669"/>
    <property type="project" value="UniProtKB-EC"/>
</dbReference>
<evidence type="ECO:0000256" key="16">
    <source>
        <dbReference type="SAM" id="MobiDB-lite"/>
    </source>
</evidence>
<dbReference type="GO" id="GO:0005886">
    <property type="term" value="C:plasma membrane"/>
    <property type="evidence" value="ECO:0007669"/>
    <property type="project" value="TreeGrafter"/>
</dbReference>
<dbReference type="Pfam" id="PF07647">
    <property type="entry name" value="SAM_2"/>
    <property type="match status" value="1"/>
</dbReference>
<evidence type="ECO:0000256" key="2">
    <source>
        <dbReference type="ARBA" id="ARBA00002064"/>
    </source>
</evidence>
<dbReference type="Proteomes" id="UP001152798">
    <property type="component" value="Chromosome 4"/>
</dbReference>
<evidence type="ECO:0000256" key="11">
    <source>
        <dbReference type="ARBA" id="ARBA00022771"/>
    </source>
</evidence>
<dbReference type="InterPro" id="IPR046349">
    <property type="entry name" value="C1-like_sf"/>
</dbReference>
<keyword evidence="10 15" id="KW-0547">Nucleotide-binding</keyword>
<evidence type="ECO:0000256" key="5">
    <source>
        <dbReference type="ARBA" id="ARBA00022490"/>
    </source>
</evidence>
<dbReference type="InterPro" id="IPR013761">
    <property type="entry name" value="SAM/pointed_sf"/>
</dbReference>
<protein>
    <recommendedName>
        <fullName evidence="15">Diacylglycerol kinase</fullName>
        <shortName evidence="15">DAG kinase</shortName>
        <ecNumber evidence="15">2.7.1.107</ecNumber>
    </recommendedName>
</protein>
<evidence type="ECO:0000313" key="21">
    <source>
        <dbReference type="Proteomes" id="UP001152798"/>
    </source>
</evidence>
<evidence type="ECO:0000256" key="7">
    <source>
        <dbReference type="ARBA" id="ARBA00022679"/>
    </source>
</evidence>
<keyword evidence="7 15" id="KW-0808">Transferase</keyword>
<dbReference type="Pfam" id="PF00130">
    <property type="entry name" value="C1_1"/>
    <property type="match status" value="2"/>
</dbReference>
<comment type="similarity">
    <text evidence="4 15">Belongs to the eukaryotic diacylglycerol kinase family.</text>
</comment>
<dbReference type="PROSITE" id="PS00479">
    <property type="entry name" value="ZF_DAG_PE_1"/>
    <property type="match status" value="2"/>
</dbReference>
<dbReference type="Pfam" id="PF00609">
    <property type="entry name" value="DAGK_acc"/>
    <property type="match status" value="1"/>
</dbReference>
<dbReference type="SMART" id="SM00045">
    <property type="entry name" value="DAGKa"/>
    <property type="match status" value="1"/>
</dbReference>
<keyword evidence="8" id="KW-0479">Metal-binding</keyword>
<dbReference type="Gene3D" id="2.60.200.40">
    <property type="match status" value="1"/>
</dbReference>
<dbReference type="GO" id="GO:0008270">
    <property type="term" value="F:zinc ion binding"/>
    <property type="evidence" value="ECO:0007669"/>
    <property type="project" value="UniProtKB-KW"/>
</dbReference>
<dbReference type="InterPro" id="IPR001660">
    <property type="entry name" value="SAM"/>
</dbReference>
<reference evidence="20" key="1">
    <citation type="submission" date="2022-01" db="EMBL/GenBank/DDBJ databases">
        <authorList>
            <person name="King R."/>
        </authorList>
    </citation>
    <scope>NUCLEOTIDE SEQUENCE</scope>
</reference>
<dbReference type="GO" id="GO:0005524">
    <property type="term" value="F:ATP binding"/>
    <property type="evidence" value="ECO:0007669"/>
    <property type="project" value="UniProtKB-KW"/>
</dbReference>
<dbReference type="EC" id="2.7.1.107" evidence="15"/>
<keyword evidence="14 15" id="KW-0067">ATP-binding</keyword>
<proteinExistence type="inferred from homology"/>
<evidence type="ECO:0000256" key="9">
    <source>
        <dbReference type="ARBA" id="ARBA00022737"/>
    </source>
</evidence>
<evidence type="ECO:0000256" key="15">
    <source>
        <dbReference type="RuleBase" id="RU361128"/>
    </source>
</evidence>
<dbReference type="InterPro" id="IPR002219">
    <property type="entry name" value="PKC_DAG/PE"/>
</dbReference>
<keyword evidence="5" id="KW-0963">Cytoplasm</keyword>
<dbReference type="GO" id="GO:0005737">
    <property type="term" value="C:cytoplasm"/>
    <property type="evidence" value="ECO:0007669"/>
    <property type="project" value="UniProtKB-SubCell"/>
</dbReference>
<comment type="function">
    <text evidence="2">Phosphorylates diacylglycerol (DAG) to generate phosphatidic acid (PA).</text>
</comment>
<feature type="domain" description="SAM" evidence="18">
    <location>
        <begin position="1053"/>
        <end position="1116"/>
    </location>
</feature>
<dbReference type="SMART" id="SM00046">
    <property type="entry name" value="DAGKc"/>
    <property type="match status" value="1"/>
</dbReference>
<keyword evidence="21" id="KW-1185">Reference proteome</keyword>
<keyword evidence="9" id="KW-0677">Repeat</keyword>
<evidence type="ECO:0000256" key="4">
    <source>
        <dbReference type="ARBA" id="ARBA00009280"/>
    </source>
</evidence>
<evidence type="ECO:0000256" key="3">
    <source>
        <dbReference type="ARBA" id="ARBA00004496"/>
    </source>
</evidence>
<feature type="domain" description="Phorbol-ester/DAG-type" evidence="17">
    <location>
        <begin position="106"/>
        <end position="157"/>
    </location>
</feature>
<comment type="subcellular location">
    <subcellularLocation>
        <location evidence="3">Cytoplasm</location>
    </subcellularLocation>
</comment>
<dbReference type="Gene3D" id="3.30.60.20">
    <property type="match status" value="2"/>
</dbReference>
<dbReference type="Pfam" id="PF00781">
    <property type="entry name" value="DAGK_cat"/>
    <property type="match status" value="1"/>
</dbReference>
<evidence type="ECO:0000256" key="6">
    <source>
        <dbReference type="ARBA" id="ARBA00022553"/>
    </source>
</evidence>
<dbReference type="Gene3D" id="3.40.50.10330">
    <property type="entry name" value="Probable inorganic polyphosphate/atp-NAD kinase, domain 1"/>
    <property type="match status" value="1"/>
</dbReference>
<sequence length="1123" mass="125928">MEDWIVASKGATTSRERQPSKTTIELHDLLSGRHHWQATSHARPTYCNVCRDALSGVTSHGLSCEICKWKVHKRCASKAINNCKWTTLASVRKEIIEDKDGNIYMSHQWMEGNLPVSSKCAVCEKNCGSVLRLQDWRCLWCRATVHTACRPLYPVRCDLGPNRVSIVPPTALHSVGKCSDEAWEAVRPQGCSPLLVFVNSKSGDNQGVKFLKRFKQLLNPAQVFDLIPSGPFLGLKLFRRFDPFRVLVCSGDGSVGWVLSEIDKINITNQCQVGVLPLGTGNDLARVLGWGASCDDDANLSHLLDKYEKATTKMLDRWSIMTFERSLSLPNEEKSSFSSFLPAMAACENSVVFHLSNILESNEHPSIIASAKVLCETVKQFITRAVEISLSQGDDELNKKCIVIREKLDQLLNTLHEEGLELEEDGFEKHSLEKSEKDEKQFPSIEDKNKLDHLKLTTQEKLKMRANSLKRAVRQLIEHSEKVIDEQNIPREADTIIIDSLDPQPYKQNDRAELISPLPTLRRDSNCSTSDVLTLDLPVPTQFADSRRSSASRISSPFHGLTRSETMEGQSTNPRVIIEPPSPSGEDTPTRRFSYDCCRKLSAASPCSMIKSDSPDTVKPIVEKKLPIINPLVRLPTWPNISGPGLVSKVLLANADALCAAAVPLMDPQETLLEGFREKCVMNNYFGIGIDAKITLDFHQKREEHPEKCRSRAKNYMWYGVLGSKEWLQKTYKNLEQRVQLECDGQRIPLPSLQGIVILNIPSFMGGTNFWGGTKEGEVFLAPSVDDQVLEVVAVFGSVQMAASRLINLQHHRIAQCHTVQINITGDEGVPIQVDGEAWVQPPGMIRIIHKNRMRMLCRNRALETSLKSWQEKQGKGKLRAPLPHSLSQSEMQMLISFIEATTTLVKCVKVLIIKNPSIEAEVYELADKTASNLEKVHPSGKIQQGPELRLLLTSLVKSAKELHEGACLLLKEKSNSFEMESELETQLSNAITNMEGELRKCHISECGQSLVYLQQPPDDRKSKKGLSWLKFRREKTEKGDFPKGVSRDVSSWGVQEVSSWLESLQLGEYCEAFTRHDLRGREVMTLTRRDLKELGVTKVGHVKRLLHAAKDLKDHQASYGSG</sequence>